<dbReference type="AlphaFoldDB" id="A0A1L8R8M9"/>
<dbReference type="STRING" id="317010.RU96_GL001583"/>
<dbReference type="EMBL" id="LHUG01000005">
    <property type="protein sequence ID" value="PAB00811.1"/>
    <property type="molecule type" value="Genomic_DNA"/>
</dbReference>
<evidence type="ECO:0000313" key="2">
    <source>
        <dbReference type="EMBL" id="PAB00811.1"/>
    </source>
</evidence>
<gene>
    <name evidence="2" type="ORF">AKL21_06025</name>
    <name evidence="1" type="ORF">RU96_GL001583</name>
</gene>
<keyword evidence="4" id="KW-1185">Reference proteome</keyword>
<reference evidence="1 3" key="1">
    <citation type="submission" date="2014-12" db="EMBL/GenBank/DDBJ databases">
        <title>Draft genome sequences of 29 type strains of Enterococci.</title>
        <authorList>
            <person name="Zhong Z."/>
            <person name="Sun Z."/>
            <person name="Liu W."/>
            <person name="Zhang W."/>
            <person name="Zhang H."/>
        </authorList>
    </citation>
    <scope>NUCLEOTIDE SEQUENCE [LARGE SCALE GENOMIC DNA]</scope>
    <source>
        <strain evidence="1 3">DSM 21207</strain>
    </source>
</reference>
<evidence type="ECO:0000313" key="4">
    <source>
        <dbReference type="Proteomes" id="UP000216797"/>
    </source>
</evidence>
<name>A0A1L8R8M9_9ENTE</name>
<dbReference type="RefSeq" id="WP_071864110.1">
    <property type="nucleotide sequence ID" value="NZ_JBHLVQ010000033.1"/>
</dbReference>
<dbReference type="EMBL" id="JXKG01000003">
    <property type="protein sequence ID" value="OJG16086.1"/>
    <property type="molecule type" value="Genomic_DNA"/>
</dbReference>
<evidence type="ECO:0000313" key="3">
    <source>
        <dbReference type="Proteomes" id="UP000182835"/>
    </source>
</evidence>
<dbReference type="Proteomes" id="UP000216797">
    <property type="component" value="Unassembled WGS sequence"/>
</dbReference>
<reference evidence="2 4" key="2">
    <citation type="submission" date="2015-08" db="EMBL/GenBank/DDBJ databases">
        <title>Enterococcus genome sequence.</title>
        <authorList>
            <person name="Acedo J.Z."/>
            <person name="Vederas J.C."/>
        </authorList>
    </citation>
    <scope>NUCLEOTIDE SEQUENCE [LARGE SCALE GENOMIC DNA]</scope>
    <source>
        <strain evidence="2 4">49</strain>
    </source>
</reference>
<evidence type="ECO:0000313" key="1">
    <source>
        <dbReference type="EMBL" id="OJG16086.1"/>
    </source>
</evidence>
<protein>
    <submittedName>
        <fullName evidence="1">Uncharacterized protein</fullName>
    </submittedName>
</protein>
<accession>A0A1L8R8M9</accession>
<organism evidence="1 3">
    <name type="scientific">Enterococcus canintestini</name>
    <dbReference type="NCBI Taxonomy" id="317010"/>
    <lineage>
        <taxon>Bacteria</taxon>
        <taxon>Bacillati</taxon>
        <taxon>Bacillota</taxon>
        <taxon>Bacilli</taxon>
        <taxon>Lactobacillales</taxon>
        <taxon>Enterococcaceae</taxon>
        <taxon>Enterococcus</taxon>
    </lineage>
</organism>
<dbReference type="Proteomes" id="UP000182835">
    <property type="component" value="Unassembled WGS sequence"/>
</dbReference>
<proteinExistence type="predicted"/>
<dbReference type="OrthoDB" id="2186697at2"/>
<comment type="caution">
    <text evidence="1">The sequence shown here is derived from an EMBL/GenBank/DDBJ whole genome shotgun (WGS) entry which is preliminary data.</text>
</comment>
<sequence>MFEIFAELNLHVTEMPVELEENRPVYRGFLRELPQIAGQGHSRQALYRELAEKYAAYRQRLEEQSSEEAQTTSLLSAEQLLKYYDGETFDGFSFGEKE</sequence>